<accession>A0A9D9NAP1</accession>
<dbReference type="PANTHER" id="PTHR47053:SF1">
    <property type="entry name" value="MUREIN DD-ENDOPEPTIDASE MEPH-RELATED"/>
    <property type="match status" value="1"/>
</dbReference>
<feature type="chain" id="PRO_5038405133" evidence="5">
    <location>
        <begin position="22"/>
        <end position="355"/>
    </location>
</feature>
<evidence type="ECO:0000256" key="4">
    <source>
        <dbReference type="ARBA" id="ARBA00022807"/>
    </source>
</evidence>
<dbReference type="Gene3D" id="3.90.1720.10">
    <property type="entry name" value="endopeptidase domain like (from Nostoc punctiforme)"/>
    <property type="match status" value="1"/>
</dbReference>
<gene>
    <name evidence="7" type="ORF">IAB99_02275</name>
</gene>
<dbReference type="Gene3D" id="2.30.30.40">
    <property type="entry name" value="SH3 Domains"/>
    <property type="match status" value="2"/>
</dbReference>
<keyword evidence="3" id="KW-0378">Hydrolase</keyword>
<keyword evidence="5" id="KW-0732">Signal</keyword>
<feature type="domain" description="NlpC/P60" evidence="6">
    <location>
        <begin position="193"/>
        <end position="333"/>
    </location>
</feature>
<reference evidence="7" key="1">
    <citation type="submission" date="2020-10" db="EMBL/GenBank/DDBJ databases">
        <authorList>
            <person name="Gilroy R."/>
        </authorList>
    </citation>
    <scope>NUCLEOTIDE SEQUENCE</scope>
    <source>
        <strain evidence="7">B1-15692</strain>
    </source>
</reference>
<dbReference type="InterPro" id="IPR000064">
    <property type="entry name" value="NLP_P60_dom"/>
</dbReference>
<evidence type="ECO:0000256" key="3">
    <source>
        <dbReference type="ARBA" id="ARBA00022801"/>
    </source>
</evidence>
<dbReference type="PROSITE" id="PS51935">
    <property type="entry name" value="NLPC_P60"/>
    <property type="match status" value="1"/>
</dbReference>
<comment type="similarity">
    <text evidence="1">Belongs to the peptidase C40 family.</text>
</comment>
<evidence type="ECO:0000256" key="2">
    <source>
        <dbReference type="ARBA" id="ARBA00022670"/>
    </source>
</evidence>
<evidence type="ECO:0000256" key="5">
    <source>
        <dbReference type="SAM" id="SignalP"/>
    </source>
</evidence>
<dbReference type="InterPro" id="IPR051202">
    <property type="entry name" value="Peptidase_C40"/>
</dbReference>
<comment type="caution">
    <text evidence="7">The sequence shown here is derived from an EMBL/GenBank/DDBJ whole genome shotgun (WGS) entry which is preliminary data.</text>
</comment>
<dbReference type="PANTHER" id="PTHR47053">
    <property type="entry name" value="MUREIN DD-ENDOPEPTIDASE MEPH-RELATED"/>
    <property type="match status" value="1"/>
</dbReference>
<evidence type="ECO:0000313" key="8">
    <source>
        <dbReference type="Proteomes" id="UP000823660"/>
    </source>
</evidence>
<sequence>MRLPSFFIKMQFILLPVLASAFPGKAEEADAEPSRYGVTCFSVNFLREQPDFPRELGNQLLMGTPVEITGREGYWMQVVSPDPYKAWCVEMGIAEMTGEELQDYIAAPKYIVTAEYSHVFSSPSERSERISDLVMGDLLRIVFPKNGPRQGRHAGSGGISCRGFFKVLMPSGVEGYVRKKDMEEFGKWAADRKATEENIIKTARLFLGTPYLWGGTSIKGVDCSGLTRMVWFMNGVLLPRNASQQAKTGTCIPYPGQGNDSVDRETMLEFCSSLIPGDLIFFGSGKNVSHVGIYIGNGRFIHASQYVRTSSLIPGDEDYYELSWKLLHACRIIGQEDRGSGVESMLGSPAYFPQK</sequence>
<reference evidence="7" key="2">
    <citation type="journal article" date="2021" name="PeerJ">
        <title>Extensive microbial diversity within the chicken gut microbiome revealed by metagenomics and culture.</title>
        <authorList>
            <person name="Gilroy R."/>
            <person name="Ravi A."/>
            <person name="Getino M."/>
            <person name="Pursley I."/>
            <person name="Horton D.L."/>
            <person name="Alikhan N.F."/>
            <person name="Baker D."/>
            <person name="Gharbi K."/>
            <person name="Hall N."/>
            <person name="Watson M."/>
            <person name="Adriaenssens E.M."/>
            <person name="Foster-Nyarko E."/>
            <person name="Jarju S."/>
            <person name="Secka A."/>
            <person name="Antonio M."/>
            <person name="Oren A."/>
            <person name="Chaudhuri R.R."/>
            <person name="La Ragione R."/>
            <person name="Hildebrand F."/>
            <person name="Pallen M.J."/>
        </authorList>
    </citation>
    <scope>NUCLEOTIDE SEQUENCE</scope>
    <source>
        <strain evidence="7">B1-15692</strain>
    </source>
</reference>
<keyword evidence="2" id="KW-0645">Protease</keyword>
<dbReference type="GO" id="GO:0006508">
    <property type="term" value="P:proteolysis"/>
    <property type="evidence" value="ECO:0007669"/>
    <property type="project" value="UniProtKB-KW"/>
</dbReference>
<dbReference type="AlphaFoldDB" id="A0A9D9NAP1"/>
<name>A0A9D9NAP1_9BACT</name>
<organism evidence="7 8">
    <name type="scientific">Candidatus Cryptobacteroides faecipullorum</name>
    <dbReference type="NCBI Taxonomy" id="2840764"/>
    <lineage>
        <taxon>Bacteria</taxon>
        <taxon>Pseudomonadati</taxon>
        <taxon>Bacteroidota</taxon>
        <taxon>Bacteroidia</taxon>
        <taxon>Bacteroidales</taxon>
        <taxon>Candidatus Cryptobacteroides</taxon>
    </lineage>
</organism>
<evidence type="ECO:0000313" key="7">
    <source>
        <dbReference type="EMBL" id="MBO8466576.1"/>
    </source>
</evidence>
<dbReference type="InterPro" id="IPR038765">
    <property type="entry name" value="Papain-like_cys_pep_sf"/>
</dbReference>
<feature type="signal peptide" evidence="5">
    <location>
        <begin position="1"/>
        <end position="21"/>
    </location>
</feature>
<dbReference type="Proteomes" id="UP000823660">
    <property type="component" value="Unassembled WGS sequence"/>
</dbReference>
<dbReference type="SUPFAM" id="SSF54001">
    <property type="entry name" value="Cysteine proteinases"/>
    <property type="match status" value="1"/>
</dbReference>
<protein>
    <submittedName>
        <fullName evidence="7">C40 family peptidase</fullName>
    </submittedName>
</protein>
<dbReference type="GO" id="GO:0008234">
    <property type="term" value="F:cysteine-type peptidase activity"/>
    <property type="evidence" value="ECO:0007669"/>
    <property type="project" value="UniProtKB-KW"/>
</dbReference>
<evidence type="ECO:0000259" key="6">
    <source>
        <dbReference type="PROSITE" id="PS51935"/>
    </source>
</evidence>
<evidence type="ECO:0000256" key="1">
    <source>
        <dbReference type="ARBA" id="ARBA00007074"/>
    </source>
</evidence>
<proteinExistence type="inferred from homology"/>
<dbReference type="Pfam" id="PF00877">
    <property type="entry name" value="NLPC_P60"/>
    <property type="match status" value="1"/>
</dbReference>
<dbReference type="EMBL" id="JADIMH010000012">
    <property type="protein sequence ID" value="MBO8466576.1"/>
    <property type="molecule type" value="Genomic_DNA"/>
</dbReference>
<keyword evidence="4" id="KW-0788">Thiol protease</keyword>